<reference evidence="1 2" key="1">
    <citation type="journal article" date="2006" name="Int. J. Syst. Evol. Microbiol.">
        <title>Costertonia aggregata gen. nov., sp. nov., a mesophilic marine bacterium of the family Flavobacteriaceae, isolated from a mature biofilm.</title>
        <authorList>
            <person name="Kwon K.K."/>
            <person name="Lee Y.K."/>
            <person name="Lee H.K."/>
        </authorList>
    </citation>
    <scope>NUCLEOTIDE SEQUENCE [LARGE SCALE GENOMIC DNA]</scope>
    <source>
        <strain evidence="1 2">KCCM 42265</strain>
    </source>
</reference>
<dbReference type="KEGG" id="cagg:HYG79_14605"/>
<sequence length="187" mass="20840">MRKITKLFSIIGSALLLACSGSDGRDGIDGIDGVDGIDGEDGVNILGTVVDIQNSFTLDNDYGIFYEFPDTIEVFEGDVVLVYMLFDELIDENGETFDVWRLLPQTRLVEQGILQYNYEYTILRVDIFLESDFDPELLLPADVENQVFRIAVVPADLAASSKFDKSNVDAVLNMLGISEHQVVKIFN</sequence>
<dbReference type="PROSITE" id="PS51257">
    <property type="entry name" value="PROKAR_LIPOPROTEIN"/>
    <property type="match status" value="1"/>
</dbReference>
<accession>A0A7H9ATJ5</accession>
<keyword evidence="1" id="KW-0176">Collagen</keyword>
<evidence type="ECO:0000313" key="2">
    <source>
        <dbReference type="Proteomes" id="UP000509302"/>
    </source>
</evidence>
<organism evidence="1 2">
    <name type="scientific">Costertonia aggregata</name>
    <dbReference type="NCBI Taxonomy" id="343403"/>
    <lineage>
        <taxon>Bacteria</taxon>
        <taxon>Pseudomonadati</taxon>
        <taxon>Bacteroidota</taxon>
        <taxon>Flavobacteriia</taxon>
        <taxon>Flavobacteriales</taxon>
        <taxon>Flavobacteriaceae</taxon>
        <taxon>Costertonia</taxon>
    </lineage>
</organism>
<dbReference type="AlphaFoldDB" id="A0A7H9ATJ5"/>
<dbReference type="RefSeq" id="WP_179242804.1">
    <property type="nucleotide sequence ID" value="NZ_CP058595.1"/>
</dbReference>
<protein>
    <submittedName>
        <fullName evidence="1">Collagen-like protein</fullName>
    </submittedName>
</protein>
<evidence type="ECO:0000313" key="1">
    <source>
        <dbReference type="EMBL" id="QLG46525.1"/>
    </source>
</evidence>
<dbReference type="EMBL" id="CP058595">
    <property type="protein sequence ID" value="QLG46525.1"/>
    <property type="molecule type" value="Genomic_DNA"/>
</dbReference>
<dbReference type="Proteomes" id="UP000509302">
    <property type="component" value="Chromosome"/>
</dbReference>
<gene>
    <name evidence="1" type="ORF">HYG79_14605</name>
</gene>
<keyword evidence="2" id="KW-1185">Reference proteome</keyword>
<name>A0A7H9ATJ5_9FLAO</name>
<proteinExistence type="predicted"/>